<dbReference type="EMBL" id="JAVRRD010000028">
    <property type="protein sequence ID" value="KAK5046849.1"/>
    <property type="molecule type" value="Genomic_DNA"/>
</dbReference>
<feature type="signal peptide" evidence="1">
    <location>
        <begin position="1"/>
        <end position="28"/>
    </location>
</feature>
<keyword evidence="1" id="KW-0732">Signal</keyword>
<dbReference type="GeneID" id="89975369"/>
<proteinExistence type="predicted"/>
<organism evidence="2 3">
    <name type="scientific">Exophiala bonariae</name>
    <dbReference type="NCBI Taxonomy" id="1690606"/>
    <lineage>
        <taxon>Eukaryota</taxon>
        <taxon>Fungi</taxon>
        <taxon>Dikarya</taxon>
        <taxon>Ascomycota</taxon>
        <taxon>Pezizomycotina</taxon>
        <taxon>Eurotiomycetes</taxon>
        <taxon>Chaetothyriomycetidae</taxon>
        <taxon>Chaetothyriales</taxon>
        <taxon>Herpotrichiellaceae</taxon>
        <taxon>Exophiala</taxon>
    </lineage>
</organism>
<sequence length="354" mass="38362">MAVFLTHAWRLLGVALVLLPAFFTQARCDLDNPKWFQPLCTNNSVRANTPFLVKSINYTEYDSTSNLDFILEPYNALTVFLGRSTLRPGCKGDWCGVICPVCRMIECVPIVQDPEAATNDGKTIITDFLAEIPADAGPDGAYYNVAVTMFNTQKFRPTSDSTDYVNSTVHGVNNHGALNVTDTTPQSGTNKDGFYNFEVNPVTENVEESWPSSLEMVPCPAYGCARACVNELYPKDPSNPENLKAVQTCIGACPGMDTYLNYCPDLGGREQDFSQFGVETGLGDSWKDFVPSGCSEFEGDAFPQAAASFSATAMVASSTSTSRGKSLGAEVSWSGSRLQRLALPLVLGLLLPQV</sequence>
<evidence type="ECO:0000313" key="2">
    <source>
        <dbReference type="EMBL" id="KAK5046849.1"/>
    </source>
</evidence>
<dbReference type="Proteomes" id="UP001358417">
    <property type="component" value="Unassembled WGS sequence"/>
</dbReference>
<dbReference type="AlphaFoldDB" id="A0AAV9N1S5"/>
<name>A0AAV9N1S5_9EURO</name>
<dbReference type="RefSeq" id="XP_064702422.1">
    <property type="nucleotide sequence ID" value="XM_064850756.1"/>
</dbReference>
<gene>
    <name evidence="2" type="ORF">LTR84_007203</name>
</gene>
<evidence type="ECO:0000256" key="1">
    <source>
        <dbReference type="SAM" id="SignalP"/>
    </source>
</evidence>
<evidence type="ECO:0000313" key="3">
    <source>
        <dbReference type="Proteomes" id="UP001358417"/>
    </source>
</evidence>
<accession>A0AAV9N1S5</accession>
<evidence type="ECO:0008006" key="4">
    <source>
        <dbReference type="Google" id="ProtNLM"/>
    </source>
</evidence>
<reference evidence="2 3" key="1">
    <citation type="submission" date="2023-08" db="EMBL/GenBank/DDBJ databases">
        <title>Black Yeasts Isolated from many extreme environments.</title>
        <authorList>
            <person name="Coleine C."/>
            <person name="Stajich J.E."/>
            <person name="Selbmann L."/>
        </authorList>
    </citation>
    <scope>NUCLEOTIDE SEQUENCE [LARGE SCALE GENOMIC DNA]</scope>
    <source>
        <strain evidence="2 3">CCFEE 5792</strain>
    </source>
</reference>
<protein>
    <recommendedName>
        <fullName evidence="4">Osmotin, thaumatin-like protein</fullName>
    </recommendedName>
</protein>
<feature type="chain" id="PRO_5043731924" description="Osmotin, thaumatin-like protein" evidence="1">
    <location>
        <begin position="29"/>
        <end position="354"/>
    </location>
</feature>
<keyword evidence="3" id="KW-1185">Reference proteome</keyword>
<comment type="caution">
    <text evidence="2">The sequence shown here is derived from an EMBL/GenBank/DDBJ whole genome shotgun (WGS) entry which is preliminary data.</text>
</comment>